<keyword evidence="3" id="KW-0472">Membrane</keyword>
<feature type="transmembrane region" description="Helical" evidence="3">
    <location>
        <begin position="12"/>
        <end position="32"/>
    </location>
</feature>
<dbReference type="Gene3D" id="2.60.40.420">
    <property type="entry name" value="Cupredoxins - blue copper proteins"/>
    <property type="match status" value="2"/>
</dbReference>
<evidence type="ECO:0000259" key="4">
    <source>
        <dbReference type="Pfam" id="PF07731"/>
    </source>
</evidence>
<proteinExistence type="predicted"/>
<keyword evidence="2" id="KW-0560">Oxidoreductase</keyword>
<dbReference type="Proteomes" id="UP001469365">
    <property type="component" value="Unassembled WGS sequence"/>
</dbReference>
<dbReference type="Pfam" id="PF07732">
    <property type="entry name" value="Cu-oxidase_3"/>
    <property type="match status" value="1"/>
</dbReference>
<organism evidence="6 7">
    <name type="scientific">Paenibacillus filicis</name>
    <dbReference type="NCBI Taxonomy" id="669464"/>
    <lineage>
        <taxon>Bacteria</taxon>
        <taxon>Bacillati</taxon>
        <taxon>Bacillota</taxon>
        <taxon>Bacilli</taxon>
        <taxon>Bacillales</taxon>
        <taxon>Paenibacillaceae</taxon>
        <taxon>Paenibacillus</taxon>
    </lineage>
</organism>
<dbReference type="PANTHER" id="PTHR11709">
    <property type="entry name" value="MULTI-COPPER OXIDASE"/>
    <property type="match status" value="1"/>
</dbReference>
<protein>
    <submittedName>
        <fullName evidence="6">Multicopper oxidase family protein</fullName>
    </submittedName>
</protein>
<evidence type="ECO:0000256" key="1">
    <source>
        <dbReference type="ARBA" id="ARBA00022723"/>
    </source>
</evidence>
<feature type="domain" description="Plastocyanin-like" evidence="5">
    <location>
        <begin position="90"/>
        <end position="204"/>
    </location>
</feature>
<dbReference type="PROSITE" id="PS00080">
    <property type="entry name" value="MULTICOPPER_OXIDASE2"/>
    <property type="match status" value="1"/>
</dbReference>
<dbReference type="InterPro" id="IPR045087">
    <property type="entry name" value="Cu-oxidase_fam"/>
</dbReference>
<reference evidence="6 7" key="1">
    <citation type="submission" date="2024-04" db="EMBL/GenBank/DDBJ databases">
        <title>draft genome sequnece of Paenibacillus filicis.</title>
        <authorList>
            <person name="Kim D.-U."/>
        </authorList>
    </citation>
    <scope>NUCLEOTIDE SEQUENCE [LARGE SCALE GENOMIC DNA]</scope>
    <source>
        <strain evidence="6 7">KACC14197</strain>
    </source>
</reference>
<keyword evidence="7" id="KW-1185">Reference proteome</keyword>
<accession>A0ABU9DJD6</accession>
<gene>
    <name evidence="6" type="ORF">WMW72_10290</name>
</gene>
<dbReference type="Pfam" id="PF07731">
    <property type="entry name" value="Cu-oxidase_2"/>
    <property type="match status" value="1"/>
</dbReference>
<evidence type="ECO:0000259" key="5">
    <source>
        <dbReference type="Pfam" id="PF07732"/>
    </source>
</evidence>
<dbReference type="InterPro" id="IPR002355">
    <property type="entry name" value="Cu_oxidase_Cu_BS"/>
</dbReference>
<keyword evidence="3" id="KW-0812">Transmembrane</keyword>
<comment type="caution">
    <text evidence="6">The sequence shown here is derived from an EMBL/GenBank/DDBJ whole genome shotgun (WGS) entry which is preliminary data.</text>
</comment>
<dbReference type="RefSeq" id="WP_341415358.1">
    <property type="nucleotide sequence ID" value="NZ_JBBPCC010000005.1"/>
</dbReference>
<keyword evidence="1" id="KW-0479">Metal-binding</keyword>
<dbReference type="InterPro" id="IPR011706">
    <property type="entry name" value="Cu-oxidase_C"/>
</dbReference>
<evidence type="ECO:0000256" key="3">
    <source>
        <dbReference type="SAM" id="Phobius"/>
    </source>
</evidence>
<dbReference type="SUPFAM" id="SSF49503">
    <property type="entry name" value="Cupredoxins"/>
    <property type="match status" value="3"/>
</dbReference>
<evidence type="ECO:0000256" key="2">
    <source>
        <dbReference type="ARBA" id="ARBA00023002"/>
    </source>
</evidence>
<dbReference type="InterPro" id="IPR008972">
    <property type="entry name" value="Cupredoxin"/>
</dbReference>
<name>A0ABU9DJD6_9BACL</name>
<dbReference type="EMBL" id="JBBPCC010000005">
    <property type="protein sequence ID" value="MEK8128292.1"/>
    <property type="molecule type" value="Genomic_DNA"/>
</dbReference>
<dbReference type="InterPro" id="IPR011707">
    <property type="entry name" value="Cu-oxidase-like_N"/>
</dbReference>
<evidence type="ECO:0000313" key="6">
    <source>
        <dbReference type="EMBL" id="MEK8128292.1"/>
    </source>
</evidence>
<evidence type="ECO:0000313" key="7">
    <source>
        <dbReference type="Proteomes" id="UP001469365"/>
    </source>
</evidence>
<dbReference type="CDD" id="cd04202">
    <property type="entry name" value="CuRO_D2_2dMcoN_like"/>
    <property type="match status" value="1"/>
</dbReference>
<sequence>MIKKKSSKHPIFYGILVPLLILIVGAASVYFWQMRLQKPVEINMAHHEHGLGSVSHTDLHDHSPTGVSCEAITAKETGGPTRSFDMTAARTTLQLDNGQTVEAWTFNGSAPGPELRVIEGDRVVVTLHNKDIKEGITLHWHGINVPCSQDGVAGVTQDAVHPGEQFTYTFIASAPGTYWYHSHQMSSVQAKKGLLGSIIVEPRESAATLSPAKEVNALYQRLDSSLLLNGSSKGLDVPAQAGEQVRLRLTNGDNETMNFSVDGAPFQIIAMDGRDLHEPGLLKDVTVPVGAGGRYDLLIRLPESGKVIVRNQSFEGLSMTLGSGSMPERADARTMFSFAEYGTPQEGDPLPTLKPDRNFVLKLGQSLFVKTINGHAFHEIPPMSVKEGELVSITLVHEGGGDHPFHIHGHTFRVMSRNGLPLKGSPIYLDTLLLKNGESYEVQLKADNPGLWMAHCHNLGHASLGMTMMMNYEGISTPFRVGTKSGNLPDL</sequence>
<keyword evidence="3" id="KW-1133">Transmembrane helix</keyword>
<feature type="domain" description="Plastocyanin-like" evidence="4">
    <location>
        <begin position="365"/>
        <end position="471"/>
    </location>
</feature>